<dbReference type="Pfam" id="PF13383">
    <property type="entry name" value="Methyltransf_22"/>
    <property type="match status" value="1"/>
</dbReference>
<gene>
    <name evidence="3" type="ORF">QTG54_004424</name>
</gene>
<name>A0AAD8YF08_9STRA</name>
<evidence type="ECO:0000313" key="3">
    <source>
        <dbReference type="EMBL" id="KAK1745133.1"/>
    </source>
</evidence>
<organism evidence="3 4">
    <name type="scientific">Skeletonema marinoi</name>
    <dbReference type="NCBI Taxonomy" id="267567"/>
    <lineage>
        <taxon>Eukaryota</taxon>
        <taxon>Sar</taxon>
        <taxon>Stramenopiles</taxon>
        <taxon>Ochrophyta</taxon>
        <taxon>Bacillariophyta</taxon>
        <taxon>Coscinodiscophyceae</taxon>
        <taxon>Thalassiosirophycidae</taxon>
        <taxon>Thalassiosirales</taxon>
        <taxon>Skeletonemataceae</taxon>
        <taxon>Skeletonema</taxon>
        <taxon>Skeletonema marinoi-dohrnii complex</taxon>
    </lineage>
</organism>
<dbReference type="GO" id="GO:0008168">
    <property type="term" value="F:methyltransferase activity"/>
    <property type="evidence" value="ECO:0007669"/>
    <property type="project" value="UniProtKB-KW"/>
</dbReference>
<dbReference type="InterPro" id="IPR025714">
    <property type="entry name" value="Methyltranfer_dom"/>
</dbReference>
<dbReference type="EC" id="2.1.1.-" evidence="3"/>
<sequence length="410" mass="46522">MSMSMDVIGRWKMEPADKAPAPAPAAKSPRGFPRGAATIGIIILISSISLLSSGCSNLRSFTLQDSEQLDTESGGPTTKGIRANKNNNENDADNFSLARTQSFGFFNDITNDNWKLLQNMVAKHWNHKFPERPLTHHPTWRGAGQSGQLHIPAWYQTNFEPNFSCQFEKRIGATGEESRGNGDGPKWICDPHRIKRLAAERKAQDPNHPGCVIYSVGSAGDFSFEKGMEEELGPGTCEYHIFDMGDFEEKMKLQNISRAHFHRWGLDTQGEENIQPGAEFYGLKDTVKLLGHDNLDVIDVFKIDCEKCEWRIYRDWLLSGLPSLQQIQVEIHSGNIGKMHQAEKHDHDISPEIPFFEFLEEAGYVRFHKEPNIQYNDGSCEEYAFLKLDKEFFAARKKMLAERNITRVDI</sequence>
<dbReference type="InterPro" id="IPR026913">
    <property type="entry name" value="METTL24"/>
</dbReference>
<dbReference type="PANTHER" id="PTHR32026:SF27">
    <property type="entry name" value="METHYLTRANSFERASE FKBM DOMAIN-CONTAINING PROTEIN-RELATED"/>
    <property type="match status" value="1"/>
</dbReference>
<accession>A0AAD8YF08</accession>
<dbReference type="PANTHER" id="PTHR32026">
    <property type="entry name" value="METHYLTRANSFERASE-LIKE PROTEIN 24"/>
    <property type="match status" value="1"/>
</dbReference>
<evidence type="ECO:0000259" key="2">
    <source>
        <dbReference type="Pfam" id="PF13383"/>
    </source>
</evidence>
<dbReference type="Proteomes" id="UP001224775">
    <property type="component" value="Unassembled WGS sequence"/>
</dbReference>
<dbReference type="EMBL" id="JATAAI010000006">
    <property type="protein sequence ID" value="KAK1745133.1"/>
    <property type="molecule type" value="Genomic_DNA"/>
</dbReference>
<keyword evidence="3" id="KW-0489">Methyltransferase</keyword>
<protein>
    <submittedName>
        <fullName evidence="3">Methyltransferase</fullName>
        <ecNumber evidence="3">2.1.1.-</ecNumber>
    </submittedName>
</protein>
<keyword evidence="4" id="KW-1185">Reference proteome</keyword>
<proteinExistence type="predicted"/>
<dbReference type="GO" id="GO:0032259">
    <property type="term" value="P:methylation"/>
    <property type="evidence" value="ECO:0007669"/>
    <property type="project" value="UniProtKB-KW"/>
</dbReference>
<comment type="caution">
    <text evidence="3">The sequence shown here is derived from an EMBL/GenBank/DDBJ whole genome shotgun (WGS) entry which is preliminary data.</text>
</comment>
<evidence type="ECO:0000313" key="4">
    <source>
        <dbReference type="Proteomes" id="UP001224775"/>
    </source>
</evidence>
<keyword evidence="3" id="KW-0808">Transferase</keyword>
<evidence type="ECO:0000256" key="1">
    <source>
        <dbReference type="SAM" id="MobiDB-lite"/>
    </source>
</evidence>
<reference evidence="3" key="1">
    <citation type="submission" date="2023-06" db="EMBL/GenBank/DDBJ databases">
        <title>Survivors Of The Sea: Transcriptome response of Skeletonema marinoi to long-term dormancy.</title>
        <authorList>
            <person name="Pinder M.I.M."/>
            <person name="Kourtchenko O."/>
            <person name="Robertson E.K."/>
            <person name="Larsson T."/>
            <person name="Maumus F."/>
            <person name="Osuna-Cruz C.M."/>
            <person name="Vancaester E."/>
            <person name="Stenow R."/>
            <person name="Vandepoele K."/>
            <person name="Ploug H."/>
            <person name="Bruchert V."/>
            <person name="Godhe A."/>
            <person name="Topel M."/>
        </authorList>
    </citation>
    <scope>NUCLEOTIDE SEQUENCE</scope>
    <source>
        <strain evidence="3">R05AC</strain>
    </source>
</reference>
<dbReference type="AlphaFoldDB" id="A0AAD8YF08"/>
<feature type="domain" description="Methyltransferase" evidence="2">
    <location>
        <begin position="97"/>
        <end position="387"/>
    </location>
</feature>
<feature type="region of interest" description="Disordered" evidence="1">
    <location>
        <begin position="66"/>
        <end position="93"/>
    </location>
</feature>